<feature type="transmembrane region" description="Helical" evidence="18">
    <location>
        <begin position="314"/>
        <end position="344"/>
    </location>
</feature>
<evidence type="ECO:0000256" key="8">
    <source>
        <dbReference type="ARBA" id="ARBA00022748"/>
    </source>
</evidence>
<dbReference type="EC" id="1.8.1.8" evidence="18"/>
<evidence type="ECO:0000256" key="9">
    <source>
        <dbReference type="ARBA" id="ARBA00022982"/>
    </source>
</evidence>
<dbReference type="InterPro" id="IPR036929">
    <property type="entry name" value="DsbDN_sf"/>
</dbReference>
<accession>A0ABT7T169</accession>
<dbReference type="GO" id="GO:0047134">
    <property type="term" value="F:protein-disulfide reductase [NAD(P)H] activity"/>
    <property type="evidence" value="ECO:0007669"/>
    <property type="project" value="UniProtKB-EC"/>
</dbReference>
<evidence type="ECO:0000313" key="20">
    <source>
        <dbReference type="EMBL" id="MDM7862196.1"/>
    </source>
</evidence>
<dbReference type="Pfam" id="PF02683">
    <property type="entry name" value="DsbD_TM"/>
    <property type="match status" value="1"/>
</dbReference>
<dbReference type="CDD" id="cd02953">
    <property type="entry name" value="DsbDgamma"/>
    <property type="match status" value="1"/>
</dbReference>
<evidence type="ECO:0000256" key="15">
    <source>
        <dbReference type="ARBA" id="ARBA00023284"/>
    </source>
</evidence>
<dbReference type="InterPro" id="IPR003834">
    <property type="entry name" value="Cyt_c_assmbl_TM_dom"/>
</dbReference>
<evidence type="ECO:0000313" key="21">
    <source>
        <dbReference type="Proteomes" id="UP001234343"/>
    </source>
</evidence>
<evidence type="ECO:0000256" key="14">
    <source>
        <dbReference type="ARBA" id="ARBA00023157"/>
    </source>
</evidence>
<keyword evidence="15 18" id="KW-0676">Redox-active center</keyword>
<dbReference type="PROSITE" id="PS51352">
    <property type="entry name" value="THIOREDOXIN_2"/>
    <property type="match status" value="1"/>
</dbReference>
<evidence type="ECO:0000256" key="17">
    <source>
        <dbReference type="ARBA" id="ARBA00047804"/>
    </source>
</evidence>
<evidence type="ECO:0000259" key="19">
    <source>
        <dbReference type="PROSITE" id="PS51352"/>
    </source>
</evidence>
<keyword evidence="9 18" id="KW-0249">Electron transport</keyword>
<keyword evidence="13 18" id="KW-0472">Membrane</keyword>
<dbReference type="SUPFAM" id="SSF74863">
    <property type="entry name" value="Thiol:disulfide interchange protein DsbD, N-terminal domain (DsbD-alpha)"/>
    <property type="match status" value="1"/>
</dbReference>
<evidence type="ECO:0000256" key="10">
    <source>
        <dbReference type="ARBA" id="ARBA00022989"/>
    </source>
</evidence>
<feature type="disulfide bond" description="Redox-active" evidence="18">
    <location>
        <begin position="134"/>
        <end position="140"/>
    </location>
</feature>
<evidence type="ECO:0000256" key="1">
    <source>
        <dbReference type="ARBA" id="ARBA00004429"/>
    </source>
</evidence>
<evidence type="ECO:0000256" key="18">
    <source>
        <dbReference type="HAMAP-Rule" id="MF_00399"/>
    </source>
</evidence>
<evidence type="ECO:0000256" key="7">
    <source>
        <dbReference type="ARBA" id="ARBA00022729"/>
    </source>
</evidence>
<gene>
    <name evidence="18" type="primary">dsbD</name>
    <name evidence="20" type="ORF">QTP81_16440</name>
</gene>
<feature type="transmembrane region" description="Helical" evidence="18">
    <location>
        <begin position="191"/>
        <end position="218"/>
    </location>
</feature>
<evidence type="ECO:0000256" key="2">
    <source>
        <dbReference type="ARBA" id="ARBA00007241"/>
    </source>
</evidence>
<dbReference type="InterPro" id="IPR017937">
    <property type="entry name" value="Thioredoxin_CS"/>
</dbReference>
<evidence type="ECO:0000256" key="4">
    <source>
        <dbReference type="ARBA" id="ARBA00022475"/>
    </source>
</evidence>
<keyword evidence="11 18" id="KW-0560">Oxidoreductase</keyword>
<feature type="transmembrane region" description="Helical" evidence="18">
    <location>
        <begin position="271"/>
        <end position="293"/>
    </location>
</feature>
<sequence precursor="true">MKYKNVVLLIMALVLAFPWACGAQGQDAIDPLADLFADTPEFLPEEQAFQFDFVQRGDKLVVNFAIADGYYLYKKQIKTVTKDATLGDPVLPAGVEIEDEFFGVSEVYYEQLDIIFPILQSKQDGSVKLRYQGCADAGLCYPPTTRVIYLDQVGDSASSGLESNKQSAQTGDAVVSQQFGLADRLSSDEGLMLTLLLFLALGIGLAFTPCVFPMYPILSGIVIGQGKQIKTSRAFTLSFVYVQGMAITYSILGLIVASAGVKFQAALQHPAILVALIIIFLLLALVMFGAYELQLPSKWQEKLNGLSNEQKGGSLVGVFVMGMISGLVASPCTTAPLTGILLFIAQSGDLFLGFVSLYALSIGMGIPLILFGMTGGKLLPKAGNWMNVVKVTFGFMMVAVAILFVERLWISFWTDVMYAVLGFTTFTYFYVMNQNTTVTFFKGVRSFVIFAGLFASALYGYNAITPQAGYTAGSSPVASQSYGHPEFVVVRDLADFESKLAKANADGMSVMVDLYADWCVACKEFEKYTFPDPAVVDALSNTVWMQIDLTENTPTSIEFQEAFSVLGLPTILFFNAQGEELKSARVTGFMRAEPFAEHVRRALPKT</sequence>
<keyword evidence="6 18" id="KW-0812">Transmembrane</keyword>
<evidence type="ECO:0000256" key="12">
    <source>
        <dbReference type="ARBA" id="ARBA00023027"/>
    </source>
</evidence>
<feature type="disulfide bond" description="Redox-active" evidence="18">
    <location>
        <begin position="519"/>
        <end position="522"/>
    </location>
</feature>
<keyword evidence="3 18" id="KW-0813">Transport</keyword>
<comment type="catalytic activity">
    <reaction evidence="17 18">
        <text>[protein]-dithiol + NADP(+) = [protein]-disulfide + NADPH + H(+)</text>
        <dbReference type="Rhea" id="RHEA:18753"/>
        <dbReference type="Rhea" id="RHEA-COMP:10593"/>
        <dbReference type="Rhea" id="RHEA-COMP:10594"/>
        <dbReference type="ChEBI" id="CHEBI:15378"/>
        <dbReference type="ChEBI" id="CHEBI:29950"/>
        <dbReference type="ChEBI" id="CHEBI:50058"/>
        <dbReference type="ChEBI" id="CHEBI:57783"/>
        <dbReference type="ChEBI" id="CHEBI:58349"/>
        <dbReference type="EC" id="1.8.1.8"/>
    </reaction>
</comment>
<keyword evidence="21" id="KW-1185">Reference proteome</keyword>
<evidence type="ECO:0000256" key="3">
    <source>
        <dbReference type="ARBA" id="ARBA00022448"/>
    </source>
</evidence>
<dbReference type="InterPro" id="IPR013766">
    <property type="entry name" value="Thioredoxin_domain"/>
</dbReference>
<feature type="transmembrane region" description="Helical" evidence="18">
    <location>
        <begin position="443"/>
        <end position="461"/>
    </location>
</feature>
<feature type="signal peptide" evidence="18">
    <location>
        <begin position="1"/>
        <end position="23"/>
    </location>
</feature>
<feature type="chain" id="PRO_5044921744" description="Thiol:disulfide interchange protein DsbD" evidence="18">
    <location>
        <begin position="24"/>
        <end position="606"/>
    </location>
</feature>
<dbReference type="InterPro" id="IPR035671">
    <property type="entry name" value="DsbD_gamma"/>
</dbReference>
<dbReference type="Pfam" id="PF13899">
    <property type="entry name" value="Thioredoxin_7"/>
    <property type="match status" value="1"/>
</dbReference>
<feature type="transmembrane region" description="Helical" evidence="18">
    <location>
        <begin position="410"/>
        <end position="431"/>
    </location>
</feature>
<keyword evidence="14 18" id="KW-1015">Disulfide bond</keyword>
<dbReference type="PANTHER" id="PTHR32234:SF0">
    <property type="entry name" value="THIOL:DISULFIDE INTERCHANGE PROTEIN DSBD"/>
    <property type="match status" value="1"/>
</dbReference>
<comment type="catalytic activity">
    <reaction evidence="16 18">
        <text>[protein]-dithiol + NAD(+) = [protein]-disulfide + NADH + H(+)</text>
        <dbReference type="Rhea" id="RHEA:18749"/>
        <dbReference type="Rhea" id="RHEA-COMP:10593"/>
        <dbReference type="Rhea" id="RHEA-COMP:10594"/>
        <dbReference type="ChEBI" id="CHEBI:15378"/>
        <dbReference type="ChEBI" id="CHEBI:29950"/>
        <dbReference type="ChEBI" id="CHEBI:50058"/>
        <dbReference type="ChEBI" id="CHEBI:57540"/>
        <dbReference type="ChEBI" id="CHEBI:57945"/>
        <dbReference type="EC" id="1.8.1.8"/>
    </reaction>
</comment>
<evidence type="ECO:0000256" key="16">
    <source>
        <dbReference type="ARBA" id="ARBA00047388"/>
    </source>
</evidence>
<proteinExistence type="inferred from homology"/>
<keyword evidence="10 18" id="KW-1133">Transmembrane helix</keyword>
<comment type="function">
    <text evidence="18">Required to facilitate the formation of correct disulfide bonds in some periplasmic proteins and for the assembly of the periplasmic c-type cytochromes. Acts by transferring electrons from cytoplasmic thioredoxin to the periplasm. This transfer involves a cascade of disulfide bond formation and reduction steps.</text>
</comment>
<comment type="caution">
    <text evidence="20">The sequence shown here is derived from an EMBL/GenBank/DDBJ whole genome shotgun (WGS) entry which is preliminary data.</text>
</comment>
<name>A0ABT7T169_9ALTE</name>
<dbReference type="Pfam" id="PF11412">
    <property type="entry name" value="DsbD_N"/>
    <property type="match status" value="1"/>
</dbReference>
<evidence type="ECO:0000256" key="5">
    <source>
        <dbReference type="ARBA" id="ARBA00022519"/>
    </source>
</evidence>
<keyword evidence="7 18" id="KW-0732">Signal</keyword>
<dbReference type="InterPro" id="IPR036249">
    <property type="entry name" value="Thioredoxin-like_sf"/>
</dbReference>
<dbReference type="PANTHER" id="PTHR32234">
    <property type="entry name" value="THIOL:DISULFIDE INTERCHANGE PROTEIN DSBD"/>
    <property type="match status" value="1"/>
</dbReference>
<feature type="domain" description="Thioredoxin" evidence="19">
    <location>
        <begin position="466"/>
        <end position="604"/>
    </location>
</feature>
<protein>
    <recommendedName>
        <fullName evidence="18">Thiol:disulfide interchange protein DsbD</fullName>
        <ecNumber evidence="18">1.8.1.8</ecNumber>
    </recommendedName>
    <alternativeName>
        <fullName evidence="18">Protein-disulfide reductase</fullName>
        <shortName evidence="18">Disulfide reductase</shortName>
    </alternativeName>
</protein>
<dbReference type="HAMAP" id="MF_00399">
    <property type="entry name" value="DbsD"/>
    <property type="match status" value="1"/>
</dbReference>
<dbReference type="RefSeq" id="WP_289366999.1">
    <property type="nucleotide sequence ID" value="NZ_JAUCBP010000013.1"/>
</dbReference>
<dbReference type="Gene3D" id="2.60.40.1250">
    <property type="entry name" value="Thiol:disulfide interchange protein DsbD, N-terminal domain"/>
    <property type="match status" value="1"/>
</dbReference>
<dbReference type="InterPro" id="IPR022910">
    <property type="entry name" value="Thiol_diS_interchange_DbsD"/>
</dbReference>
<evidence type="ECO:0000256" key="6">
    <source>
        <dbReference type="ARBA" id="ARBA00022692"/>
    </source>
</evidence>
<dbReference type="InterPro" id="IPR028250">
    <property type="entry name" value="DsbDN"/>
</dbReference>
<feature type="disulfide bond" description="Redox-active" evidence="18">
    <location>
        <begin position="210"/>
        <end position="332"/>
    </location>
</feature>
<comment type="similarity">
    <text evidence="2 18">Belongs to the thioredoxin family. DsbD subfamily.</text>
</comment>
<evidence type="ECO:0000256" key="13">
    <source>
        <dbReference type="ARBA" id="ARBA00023136"/>
    </source>
</evidence>
<feature type="transmembrane region" description="Helical" evidence="18">
    <location>
        <begin position="385"/>
        <end position="404"/>
    </location>
</feature>
<keyword evidence="8 18" id="KW-0201">Cytochrome c-type biogenesis</keyword>
<dbReference type="EMBL" id="JAUCBP010000013">
    <property type="protein sequence ID" value="MDM7862196.1"/>
    <property type="molecule type" value="Genomic_DNA"/>
</dbReference>
<reference evidence="20 21" key="1">
    <citation type="submission" date="2023-06" db="EMBL/GenBank/DDBJ databases">
        <title>Alteromonas sp. ASW11-36 isolated from intertidal sand.</title>
        <authorList>
            <person name="Li Y."/>
        </authorList>
    </citation>
    <scope>NUCLEOTIDE SEQUENCE [LARGE SCALE GENOMIC DNA]</scope>
    <source>
        <strain evidence="20 21">ASW11-36</strain>
    </source>
</reference>
<comment type="subcellular location">
    <subcellularLocation>
        <location evidence="1 18">Cell inner membrane</location>
        <topology evidence="1 18">Multi-pass membrane protein</topology>
    </subcellularLocation>
</comment>
<organism evidence="20 21">
    <name type="scientific">Alteromonas arenosi</name>
    <dbReference type="NCBI Taxonomy" id="3055817"/>
    <lineage>
        <taxon>Bacteria</taxon>
        <taxon>Pseudomonadati</taxon>
        <taxon>Pseudomonadota</taxon>
        <taxon>Gammaproteobacteria</taxon>
        <taxon>Alteromonadales</taxon>
        <taxon>Alteromonadaceae</taxon>
        <taxon>Alteromonas/Salinimonas group</taxon>
        <taxon>Alteromonas</taxon>
    </lineage>
</organism>
<dbReference type="Gene3D" id="3.40.30.10">
    <property type="entry name" value="Glutaredoxin"/>
    <property type="match status" value="1"/>
</dbReference>
<dbReference type="Proteomes" id="UP001234343">
    <property type="component" value="Unassembled WGS sequence"/>
</dbReference>
<dbReference type="SUPFAM" id="SSF52833">
    <property type="entry name" value="Thioredoxin-like"/>
    <property type="match status" value="1"/>
</dbReference>
<feature type="transmembrane region" description="Helical" evidence="18">
    <location>
        <begin position="350"/>
        <end position="373"/>
    </location>
</feature>
<keyword evidence="5 18" id="KW-0997">Cell inner membrane</keyword>
<keyword evidence="4 18" id="KW-1003">Cell membrane</keyword>
<feature type="transmembrane region" description="Helical" evidence="18">
    <location>
        <begin position="239"/>
        <end position="259"/>
    </location>
</feature>
<dbReference type="PROSITE" id="PS00194">
    <property type="entry name" value="THIOREDOXIN_1"/>
    <property type="match status" value="1"/>
</dbReference>
<dbReference type="NCBIfam" id="NF001419">
    <property type="entry name" value="PRK00293.1"/>
    <property type="match status" value="1"/>
</dbReference>
<keyword evidence="12 18" id="KW-0520">NAD</keyword>
<evidence type="ECO:0000256" key="11">
    <source>
        <dbReference type="ARBA" id="ARBA00023002"/>
    </source>
</evidence>